<name>V6I6X8_9LEPT</name>
<comment type="caution">
    <text evidence="1">The sequence shown here is derived from an EMBL/GenBank/DDBJ whole genome shotgun (WGS) entry which is preliminary data.</text>
</comment>
<evidence type="ECO:0000313" key="2">
    <source>
        <dbReference type="Proteomes" id="UP000018747"/>
    </source>
</evidence>
<keyword evidence="2" id="KW-1185">Reference proteome</keyword>
<protein>
    <recommendedName>
        <fullName evidence="3">Lipoprotein</fullName>
    </recommendedName>
</protein>
<accession>V6I6X8</accession>
<evidence type="ECO:0008006" key="3">
    <source>
        <dbReference type="Google" id="ProtNLM"/>
    </source>
</evidence>
<sequence>MYAWEFSQTSPQNTIRALWICRNSPSSCIYLGHGLFSFLVPENVGTP</sequence>
<evidence type="ECO:0000313" key="1">
    <source>
        <dbReference type="EMBL" id="EQA62019.1"/>
    </source>
</evidence>
<proteinExistence type="predicted"/>
<dbReference type="AlphaFoldDB" id="V6I6X8"/>
<dbReference type="EMBL" id="AHMT02000040">
    <property type="protein sequence ID" value="EQA62019.1"/>
    <property type="molecule type" value="Genomic_DNA"/>
</dbReference>
<organism evidence="1 2">
    <name type="scientific">Leptospira alexanderi serovar Manhao 3 str. L 60</name>
    <dbReference type="NCBI Taxonomy" id="1049759"/>
    <lineage>
        <taxon>Bacteria</taxon>
        <taxon>Pseudomonadati</taxon>
        <taxon>Spirochaetota</taxon>
        <taxon>Spirochaetia</taxon>
        <taxon>Leptospirales</taxon>
        <taxon>Leptospiraceae</taxon>
        <taxon>Leptospira</taxon>
    </lineage>
</organism>
<reference evidence="1" key="1">
    <citation type="submission" date="2013-05" db="EMBL/GenBank/DDBJ databases">
        <authorList>
            <person name="Harkins D.M."/>
            <person name="Durkin A.S."/>
            <person name="Brinkac L.M."/>
            <person name="Haft D.H."/>
            <person name="Selengut J.D."/>
            <person name="Sanka R."/>
            <person name="DePew J."/>
            <person name="Purushe J."/>
            <person name="Hartskeerl R.A."/>
            <person name="Ahmed A."/>
            <person name="van der Linden H."/>
            <person name="Goris M.G.A."/>
            <person name="Vinetz J.M."/>
            <person name="Sutton G.G."/>
            <person name="Nierman W.C."/>
            <person name="Fouts D.E."/>
        </authorList>
    </citation>
    <scope>NUCLEOTIDE SEQUENCE [LARGE SCALE GENOMIC DNA]</scope>
    <source>
        <strain evidence="1">L 60</strain>
    </source>
</reference>
<gene>
    <name evidence="1" type="ORF">LEP1GSC062_1986</name>
</gene>
<dbReference type="Proteomes" id="UP000018747">
    <property type="component" value="Unassembled WGS sequence"/>
</dbReference>